<comment type="function">
    <text evidence="4">Nitrate reductase is a key enzyme involved in the first step of nitrate assimilation in plants, fungi and bacteria.</text>
</comment>
<keyword evidence="18" id="KW-1185">Reference proteome</keyword>
<dbReference type="SUPFAM" id="SSF52343">
    <property type="entry name" value="Ferredoxin reductase-like, C-terminal NADP-linked domain"/>
    <property type="match status" value="1"/>
</dbReference>
<evidence type="ECO:0000256" key="11">
    <source>
        <dbReference type="ARBA" id="ARBA00022723"/>
    </source>
</evidence>
<dbReference type="GO" id="GO:0050464">
    <property type="term" value="F:nitrate reductase (NADPH) activity"/>
    <property type="evidence" value="ECO:0007669"/>
    <property type="project" value="UniProtKB-EC"/>
</dbReference>
<comment type="similarity">
    <text evidence="5">Belongs to the nitrate reductase family.</text>
</comment>
<evidence type="ECO:0000256" key="16">
    <source>
        <dbReference type="SAM" id="MobiDB-lite"/>
    </source>
</evidence>
<evidence type="ECO:0000256" key="15">
    <source>
        <dbReference type="ARBA" id="ARBA00049155"/>
    </source>
</evidence>
<keyword evidence="12" id="KW-0274">FAD</keyword>
<feature type="compositionally biased region" description="Polar residues" evidence="16">
    <location>
        <begin position="120"/>
        <end position="144"/>
    </location>
</feature>
<dbReference type="VEuPathDB" id="FungiDB:ATEG_07595"/>
<keyword evidence="10" id="KW-0285">Flavoprotein</keyword>
<dbReference type="PANTHER" id="PTHR19372:SF7">
    <property type="entry name" value="SULFITE OXIDASE, MITOCHONDRIAL"/>
    <property type="match status" value="1"/>
</dbReference>
<gene>
    <name evidence="17" type="ORF">ATEIFO6365_0009018600</name>
</gene>
<keyword evidence="11" id="KW-0479">Metal-binding</keyword>
<comment type="cofactor">
    <cofactor evidence="2">
        <name>heme</name>
        <dbReference type="ChEBI" id="CHEBI:30413"/>
    </cofactor>
</comment>
<evidence type="ECO:0000256" key="3">
    <source>
        <dbReference type="ARBA" id="ARBA00001974"/>
    </source>
</evidence>
<dbReference type="InterPro" id="IPR001199">
    <property type="entry name" value="Cyt_B5-like_heme/steroid-bd"/>
</dbReference>
<evidence type="ECO:0000256" key="4">
    <source>
        <dbReference type="ARBA" id="ARBA00003838"/>
    </source>
</evidence>
<dbReference type="PROSITE" id="PS50255">
    <property type="entry name" value="CYTOCHROME_B5_2"/>
    <property type="match status" value="1"/>
</dbReference>
<dbReference type="SUPFAM" id="SSF56524">
    <property type="entry name" value="Oxidoreductase molybdopterin-binding domain"/>
    <property type="match status" value="1"/>
</dbReference>
<dbReference type="PROSITE" id="PS51384">
    <property type="entry name" value="FAD_FR"/>
    <property type="match status" value="1"/>
</dbReference>
<feature type="region of interest" description="Disordered" evidence="16">
    <location>
        <begin position="602"/>
        <end position="635"/>
    </location>
</feature>
<keyword evidence="14" id="KW-0534">Nitrate assimilation</keyword>
<evidence type="ECO:0000313" key="18">
    <source>
        <dbReference type="Proteomes" id="UP000452235"/>
    </source>
</evidence>
<dbReference type="GO" id="GO:0030151">
    <property type="term" value="F:molybdenum ion binding"/>
    <property type="evidence" value="ECO:0007669"/>
    <property type="project" value="InterPro"/>
</dbReference>
<dbReference type="Pfam" id="PF03404">
    <property type="entry name" value="Mo-co_dimer"/>
    <property type="match status" value="1"/>
</dbReference>
<dbReference type="InterPro" id="IPR036374">
    <property type="entry name" value="OxRdtase_Mopterin-bd_sf"/>
</dbReference>
<dbReference type="SMART" id="SM01117">
    <property type="entry name" value="Cyt-b5"/>
    <property type="match status" value="1"/>
</dbReference>
<comment type="subunit">
    <text evidence="6">Homodimer.</text>
</comment>
<dbReference type="InterPro" id="IPR017927">
    <property type="entry name" value="FAD-bd_FR_type"/>
</dbReference>
<protein>
    <recommendedName>
        <fullName evidence="8">Nitrate reductase [NADPH]</fullName>
        <ecNumber evidence="7">1.7.1.3</ecNumber>
    </recommendedName>
</protein>
<dbReference type="GO" id="GO:0006790">
    <property type="term" value="P:sulfur compound metabolic process"/>
    <property type="evidence" value="ECO:0007669"/>
    <property type="project" value="TreeGrafter"/>
</dbReference>
<dbReference type="InterPro" id="IPR005066">
    <property type="entry name" value="MoCF_OxRdtse_dimer"/>
</dbReference>
<dbReference type="Gene3D" id="3.40.50.80">
    <property type="entry name" value="Nucleotide-binding domain of ferredoxin-NADP reductase (FNR) module"/>
    <property type="match status" value="1"/>
</dbReference>
<dbReference type="PRINTS" id="PR00407">
    <property type="entry name" value="EUMOPTERIN"/>
</dbReference>
<dbReference type="Gene3D" id="2.40.30.10">
    <property type="entry name" value="Translation factors"/>
    <property type="match status" value="1"/>
</dbReference>
<dbReference type="InterPro" id="IPR008333">
    <property type="entry name" value="Cbr1-like_FAD-bd_dom"/>
</dbReference>
<keyword evidence="9" id="KW-0500">Molybdenum</keyword>
<dbReference type="CDD" id="cd06183">
    <property type="entry name" value="cyt_b5_reduct_like"/>
    <property type="match status" value="1"/>
</dbReference>
<comment type="cofactor">
    <cofactor evidence="3">
        <name>FAD</name>
        <dbReference type="ChEBI" id="CHEBI:57692"/>
    </cofactor>
</comment>
<feature type="compositionally biased region" description="Basic and acidic residues" evidence="16">
    <location>
        <begin position="145"/>
        <end position="155"/>
    </location>
</feature>
<feature type="region of interest" description="Disordered" evidence="16">
    <location>
        <begin position="114"/>
        <end position="155"/>
    </location>
</feature>
<evidence type="ECO:0000256" key="2">
    <source>
        <dbReference type="ARBA" id="ARBA00001971"/>
    </source>
</evidence>
<dbReference type="InterPro" id="IPR008335">
    <property type="entry name" value="Mopterin_OxRdtase_euk"/>
</dbReference>
<dbReference type="Gene3D" id="3.10.120.10">
    <property type="entry name" value="Cytochrome b5-like heme/steroid binding domain"/>
    <property type="match status" value="1"/>
</dbReference>
<dbReference type="InterPro" id="IPR001433">
    <property type="entry name" value="OxRdtase_FAD/NAD-bd"/>
</dbReference>
<dbReference type="SUPFAM" id="SSF63380">
    <property type="entry name" value="Riboflavin synthase domain-like"/>
    <property type="match status" value="1"/>
</dbReference>
<dbReference type="GO" id="GO:0043546">
    <property type="term" value="F:molybdopterin cofactor binding"/>
    <property type="evidence" value="ECO:0007669"/>
    <property type="project" value="TreeGrafter"/>
</dbReference>
<dbReference type="Gene3D" id="2.60.40.650">
    <property type="match status" value="1"/>
</dbReference>
<evidence type="ECO:0000256" key="12">
    <source>
        <dbReference type="ARBA" id="ARBA00022827"/>
    </source>
</evidence>
<evidence type="ECO:0000256" key="13">
    <source>
        <dbReference type="ARBA" id="ARBA00023002"/>
    </source>
</evidence>
<dbReference type="PANTHER" id="PTHR19372">
    <property type="entry name" value="SULFITE REDUCTASE"/>
    <property type="match status" value="1"/>
</dbReference>
<dbReference type="Pfam" id="PF00970">
    <property type="entry name" value="FAD_binding_6"/>
    <property type="match status" value="1"/>
</dbReference>
<dbReference type="EC" id="1.7.1.3" evidence="7"/>
<dbReference type="SUPFAM" id="SSF81296">
    <property type="entry name" value="E set domains"/>
    <property type="match status" value="1"/>
</dbReference>
<evidence type="ECO:0000256" key="1">
    <source>
        <dbReference type="ARBA" id="ARBA00001924"/>
    </source>
</evidence>
<evidence type="ECO:0000256" key="14">
    <source>
        <dbReference type="ARBA" id="ARBA00023063"/>
    </source>
</evidence>
<name>A0A5M3Z7J9_ASPTE</name>
<keyword evidence="13" id="KW-0560">Oxidoreductase</keyword>
<dbReference type="Pfam" id="PF00174">
    <property type="entry name" value="Oxidored_molyb"/>
    <property type="match status" value="1"/>
</dbReference>
<comment type="cofactor">
    <cofactor evidence="1">
        <name>Mo-molybdopterin</name>
        <dbReference type="ChEBI" id="CHEBI:71302"/>
    </cofactor>
</comment>
<dbReference type="SUPFAM" id="SSF55856">
    <property type="entry name" value="Cytochrome b5-like heme/steroid binding domain"/>
    <property type="match status" value="1"/>
</dbReference>
<evidence type="ECO:0000256" key="6">
    <source>
        <dbReference type="ARBA" id="ARBA00011738"/>
    </source>
</evidence>
<evidence type="ECO:0000256" key="9">
    <source>
        <dbReference type="ARBA" id="ARBA00022505"/>
    </source>
</evidence>
<reference evidence="17 18" key="1">
    <citation type="submission" date="2020-01" db="EMBL/GenBank/DDBJ databases">
        <title>Aspergillus terreus IFO 6365 whole genome shotgun sequence.</title>
        <authorList>
            <person name="Kanamasa S."/>
            <person name="Takahashi H."/>
        </authorList>
    </citation>
    <scope>NUCLEOTIDE SEQUENCE [LARGE SCALE GENOMIC DNA]</scope>
    <source>
        <strain evidence="17 18">IFO 6365</strain>
    </source>
</reference>
<comment type="catalytic activity">
    <reaction evidence="15">
        <text>nitrite + NADP(+) + H2O = nitrate + NADPH + H(+)</text>
        <dbReference type="Rhea" id="RHEA:19061"/>
        <dbReference type="ChEBI" id="CHEBI:15377"/>
        <dbReference type="ChEBI" id="CHEBI:15378"/>
        <dbReference type="ChEBI" id="CHEBI:16301"/>
        <dbReference type="ChEBI" id="CHEBI:17632"/>
        <dbReference type="ChEBI" id="CHEBI:57783"/>
        <dbReference type="ChEBI" id="CHEBI:58349"/>
        <dbReference type="EC" id="1.7.1.3"/>
    </reaction>
</comment>
<dbReference type="AlphaFoldDB" id="A0A5M3Z7J9"/>
<evidence type="ECO:0000256" key="10">
    <source>
        <dbReference type="ARBA" id="ARBA00022630"/>
    </source>
</evidence>
<organism evidence="17 18">
    <name type="scientific">Aspergillus terreus</name>
    <dbReference type="NCBI Taxonomy" id="33178"/>
    <lineage>
        <taxon>Eukaryota</taxon>
        <taxon>Fungi</taxon>
        <taxon>Dikarya</taxon>
        <taxon>Ascomycota</taxon>
        <taxon>Pezizomycotina</taxon>
        <taxon>Eurotiomycetes</taxon>
        <taxon>Eurotiomycetidae</taxon>
        <taxon>Eurotiales</taxon>
        <taxon>Aspergillaceae</taxon>
        <taxon>Aspergillus</taxon>
        <taxon>Aspergillus subgen. Circumdati</taxon>
    </lineage>
</organism>
<dbReference type="GO" id="GO:0042128">
    <property type="term" value="P:nitrate assimilation"/>
    <property type="evidence" value="ECO:0007669"/>
    <property type="project" value="UniProtKB-KW"/>
</dbReference>
<dbReference type="OrthoDB" id="432685at2759"/>
<dbReference type="InterPro" id="IPR000572">
    <property type="entry name" value="OxRdtase_Mopterin-bd_dom"/>
</dbReference>
<dbReference type="GO" id="GO:0008482">
    <property type="term" value="F:sulfite oxidase activity"/>
    <property type="evidence" value="ECO:0007669"/>
    <property type="project" value="TreeGrafter"/>
</dbReference>
<dbReference type="InterPro" id="IPR014756">
    <property type="entry name" value="Ig_E-set"/>
</dbReference>
<dbReference type="Pfam" id="PF00173">
    <property type="entry name" value="Cyt-b5"/>
    <property type="match status" value="1"/>
</dbReference>
<evidence type="ECO:0000256" key="7">
    <source>
        <dbReference type="ARBA" id="ARBA00012673"/>
    </source>
</evidence>
<dbReference type="InterPro" id="IPR017938">
    <property type="entry name" value="Riboflavin_synthase-like_b-brl"/>
</dbReference>
<dbReference type="GO" id="GO:0020037">
    <property type="term" value="F:heme binding"/>
    <property type="evidence" value="ECO:0007669"/>
    <property type="project" value="TreeGrafter"/>
</dbReference>
<dbReference type="Proteomes" id="UP000452235">
    <property type="component" value="Unassembled WGS sequence"/>
</dbReference>
<dbReference type="PRINTS" id="PR00406">
    <property type="entry name" value="CYTB5RDTASE"/>
</dbReference>
<accession>A0A5M3Z7J9</accession>
<dbReference type="Pfam" id="PF00175">
    <property type="entry name" value="NAD_binding_1"/>
    <property type="match status" value="1"/>
</dbReference>
<dbReference type="InterPro" id="IPR039261">
    <property type="entry name" value="FNR_nucleotide-bd"/>
</dbReference>
<evidence type="ECO:0000256" key="8">
    <source>
        <dbReference type="ARBA" id="ARBA00015499"/>
    </source>
</evidence>
<dbReference type="Gene3D" id="3.90.420.10">
    <property type="entry name" value="Oxidoreductase, molybdopterin-binding domain"/>
    <property type="match status" value="1"/>
</dbReference>
<evidence type="ECO:0000313" key="17">
    <source>
        <dbReference type="EMBL" id="GFF18823.1"/>
    </source>
</evidence>
<sequence length="999" mass="114556">MPPIATDQDIFNEPDWTATHSHRVGLRDRDDRFPGLTHAGDDWRFELEKESEEKVQELRAKRDRGELLSVRDFMSKQEDFHLRRPDVHPKHWRYVLHTTESYIKNAQPWYINEKKEQRQDQPANNEQTTNGAGPSKQTPNGSKSQEQEQKPEYTAEQRALLQSLRHEAEYIQSLESNDGNGRSPAYSANATAEIDEADQFTPDNWVPRTDHLIRLTGKHPLNGEPRLTELLDAGLVTPNFLHYVRNHGPVPHLLWENHRLEISAGKSLTLFVDDLVDRFRSVNIPVLLACDGNRRKEVNMVKRSKGFNWGAAGVGCAYWKGVLLRDVLLAAEVENLVKEDTGARLWVNFQGSEELSEGKYETCLPLDYVMDPLNDVLLAYEMNDCPLPPDHGYPLRLVVPGYVGGRWVKWLQSIWVTDRENDSHYHIYDNRVVPSFVQDRESEAGYIMYHHPSTACMEQMLNSVIVRPAQGEKLSLSELKGEKDYRIRGYAYNGGGNEIQRVEISLDGGQSWLYCVREFPEAPIRHNKKFWTWLHWHVDVRVTQLLRAESITVRCWDVNKNTQPEHITWNLEGMMNNAQYVVKAEIIDDPKTTKPALMFRHPVEPGTGENGWMKPSLEDQKEDANRQSAAPEKQFTREEIEKHHTEDDCWIVVNGLVYDATSVLSWHPGGKAAIMAHAGRVHTETTEEYESIHDEYANERLQECILGVVTQKAREFMKKESEEKAKKRAQSSEGDSHIALKRHKWIQAKLISKKALSKDTKRYTFALPSKDQKLGLDTGQHILVGFHFKDQMIIRSYTPIRPIQDSDEDGTFELAVKTYYPDPAQPGGTLSNIMDCLREGEEVEIKGPTGEIRYHGNGHFVIDDKEYVFDKVTLVLGGSGITPGYQVIARILMAEGDKTKIRVIDANKTEEDILMRPELDKFTKEHPDQFEITHVLSHADDSWMGERGYVNKDILRRYGFPPEEKSIALLCGPPAMIQKAVLPVLLEWGYDEDKNLFGF</sequence>
<evidence type="ECO:0000256" key="5">
    <source>
        <dbReference type="ARBA" id="ARBA00006253"/>
    </source>
</evidence>
<feature type="compositionally biased region" description="Basic and acidic residues" evidence="16">
    <location>
        <begin position="616"/>
        <end position="625"/>
    </location>
</feature>
<comment type="caution">
    <text evidence="17">The sequence shown here is derived from an EMBL/GenBank/DDBJ whole genome shotgun (WGS) entry which is preliminary data.</text>
</comment>
<dbReference type="InterPro" id="IPR036400">
    <property type="entry name" value="Cyt_B5-like_heme/steroid_sf"/>
</dbReference>
<proteinExistence type="inferred from homology"/>
<dbReference type="EMBL" id="BLJY01000009">
    <property type="protein sequence ID" value="GFF18823.1"/>
    <property type="molecule type" value="Genomic_DNA"/>
</dbReference>